<dbReference type="Proteomes" id="UP000298030">
    <property type="component" value="Unassembled WGS sequence"/>
</dbReference>
<comment type="caution">
    <text evidence="3">The sequence shown here is derived from an EMBL/GenBank/DDBJ whole genome shotgun (WGS) entry which is preliminary data.</text>
</comment>
<dbReference type="AlphaFoldDB" id="A0A4Y7SGJ7"/>
<evidence type="ECO:0000313" key="3">
    <source>
        <dbReference type="EMBL" id="TEB20986.1"/>
    </source>
</evidence>
<dbReference type="EMBL" id="QPFP01000127">
    <property type="protein sequence ID" value="TEB20986.1"/>
    <property type="molecule type" value="Genomic_DNA"/>
</dbReference>
<proteinExistence type="predicted"/>
<feature type="region of interest" description="Disordered" evidence="1">
    <location>
        <begin position="78"/>
        <end position="180"/>
    </location>
</feature>
<keyword evidence="4" id="KW-1185">Reference proteome</keyword>
<feature type="compositionally biased region" description="Low complexity" evidence="1">
    <location>
        <begin position="147"/>
        <end position="173"/>
    </location>
</feature>
<reference evidence="3 4" key="1">
    <citation type="journal article" date="2019" name="Nat. Ecol. Evol.">
        <title>Megaphylogeny resolves global patterns of mushroom evolution.</title>
        <authorList>
            <person name="Varga T."/>
            <person name="Krizsan K."/>
            <person name="Foldi C."/>
            <person name="Dima B."/>
            <person name="Sanchez-Garcia M."/>
            <person name="Sanchez-Ramirez S."/>
            <person name="Szollosi G.J."/>
            <person name="Szarkandi J.G."/>
            <person name="Papp V."/>
            <person name="Albert L."/>
            <person name="Andreopoulos W."/>
            <person name="Angelini C."/>
            <person name="Antonin V."/>
            <person name="Barry K.W."/>
            <person name="Bougher N.L."/>
            <person name="Buchanan P."/>
            <person name="Buyck B."/>
            <person name="Bense V."/>
            <person name="Catcheside P."/>
            <person name="Chovatia M."/>
            <person name="Cooper J."/>
            <person name="Damon W."/>
            <person name="Desjardin D."/>
            <person name="Finy P."/>
            <person name="Geml J."/>
            <person name="Haridas S."/>
            <person name="Hughes K."/>
            <person name="Justo A."/>
            <person name="Karasinski D."/>
            <person name="Kautmanova I."/>
            <person name="Kiss B."/>
            <person name="Kocsube S."/>
            <person name="Kotiranta H."/>
            <person name="LaButti K.M."/>
            <person name="Lechner B.E."/>
            <person name="Liimatainen K."/>
            <person name="Lipzen A."/>
            <person name="Lukacs Z."/>
            <person name="Mihaltcheva S."/>
            <person name="Morgado L.N."/>
            <person name="Niskanen T."/>
            <person name="Noordeloos M.E."/>
            <person name="Ohm R.A."/>
            <person name="Ortiz-Santana B."/>
            <person name="Ovrebo C."/>
            <person name="Racz N."/>
            <person name="Riley R."/>
            <person name="Savchenko A."/>
            <person name="Shiryaev A."/>
            <person name="Soop K."/>
            <person name="Spirin V."/>
            <person name="Szebenyi C."/>
            <person name="Tomsovsky M."/>
            <person name="Tulloss R.E."/>
            <person name="Uehling J."/>
            <person name="Grigoriev I.V."/>
            <person name="Vagvolgyi C."/>
            <person name="Papp T."/>
            <person name="Martin F.M."/>
            <person name="Miettinen O."/>
            <person name="Hibbett D.S."/>
            <person name="Nagy L.G."/>
        </authorList>
    </citation>
    <scope>NUCLEOTIDE SEQUENCE [LARGE SCALE GENOMIC DNA]</scope>
    <source>
        <strain evidence="3 4">FP101781</strain>
    </source>
</reference>
<feature type="compositionally biased region" description="Low complexity" evidence="1">
    <location>
        <begin position="121"/>
        <end position="134"/>
    </location>
</feature>
<keyword evidence="2" id="KW-0472">Membrane</keyword>
<name>A0A4Y7SGJ7_COPMI</name>
<feature type="compositionally biased region" description="Low complexity" evidence="1">
    <location>
        <begin position="79"/>
        <end position="95"/>
    </location>
</feature>
<feature type="transmembrane region" description="Helical" evidence="2">
    <location>
        <begin position="16"/>
        <end position="36"/>
    </location>
</feature>
<evidence type="ECO:0000256" key="1">
    <source>
        <dbReference type="SAM" id="MobiDB-lite"/>
    </source>
</evidence>
<organism evidence="3 4">
    <name type="scientific">Coprinellus micaceus</name>
    <name type="common">Glistening ink-cap mushroom</name>
    <name type="synonym">Coprinus micaceus</name>
    <dbReference type="NCBI Taxonomy" id="71717"/>
    <lineage>
        <taxon>Eukaryota</taxon>
        <taxon>Fungi</taxon>
        <taxon>Dikarya</taxon>
        <taxon>Basidiomycota</taxon>
        <taxon>Agaricomycotina</taxon>
        <taxon>Agaricomycetes</taxon>
        <taxon>Agaricomycetidae</taxon>
        <taxon>Agaricales</taxon>
        <taxon>Agaricineae</taxon>
        <taxon>Psathyrellaceae</taxon>
        <taxon>Coprinellus</taxon>
    </lineage>
</organism>
<gene>
    <name evidence="3" type="ORF">FA13DRAFT_1717369</name>
</gene>
<accession>A0A4Y7SGJ7</accession>
<keyword evidence="2" id="KW-0812">Transmembrane</keyword>
<keyword evidence="2" id="KW-1133">Transmembrane helix</keyword>
<evidence type="ECO:0000313" key="4">
    <source>
        <dbReference type="Proteomes" id="UP000298030"/>
    </source>
</evidence>
<evidence type="ECO:0000256" key="2">
    <source>
        <dbReference type="SAM" id="Phobius"/>
    </source>
</evidence>
<protein>
    <submittedName>
        <fullName evidence="3">Uncharacterized protein</fullName>
    </submittedName>
</protein>
<sequence>MAIYYTSSGLTTGERVGIIIGVSVLILLISVGSYTVRKRQAERLRAEADRLAALQANQVRMDQLPPYTGAAPGYPPYGAPNAYGQPQMGYPQQPYSTLPPSMTGADSAQQFKTFSPPPPQQGAQGVPAAAVLAPNGGAPPVFPQPHVGVEAQAPAVPGPPAQVGAVPTGVPPAYQAQDGR</sequence>
<feature type="compositionally biased region" description="Polar residues" evidence="1">
    <location>
        <begin position="96"/>
        <end position="113"/>
    </location>
</feature>